<dbReference type="Gene3D" id="1.20.120.450">
    <property type="entry name" value="dinb family like domain"/>
    <property type="match status" value="1"/>
</dbReference>
<name>A0A059G446_9PROT</name>
<reference evidence="1 2" key="1">
    <citation type="journal article" date="2014" name="Antonie Van Leeuwenhoek">
        <title>Hyphomonas beringensis sp. nov. and Hyphomonas chukchiensis sp. nov., isolated from surface seawater of the Bering Sea and Chukchi Sea.</title>
        <authorList>
            <person name="Li C."/>
            <person name="Lai Q."/>
            <person name="Li G."/>
            <person name="Dong C."/>
            <person name="Wang J."/>
            <person name="Liao Y."/>
            <person name="Shao Z."/>
        </authorList>
    </citation>
    <scope>NUCLEOTIDE SEQUENCE [LARGE SCALE GENOMIC DNA]</scope>
    <source>
        <strain evidence="1 2">SCH89</strain>
    </source>
</reference>
<dbReference type="PANTHER" id="PTHR36922">
    <property type="entry name" value="BLL2446 PROTEIN"/>
    <property type="match status" value="1"/>
</dbReference>
<dbReference type="eggNOG" id="COG3812">
    <property type="taxonomic scope" value="Bacteria"/>
</dbReference>
<accession>A0A059G446</accession>
<evidence type="ECO:0000313" key="1">
    <source>
        <dbReference type="EMBL" id="KDA01253.1"/>
    </source>
</evidence>
<gene>
    <name evidence="1" type="ORF">HOC_16446</name>
</gene>
<dbReference type="InterPro" id="IPR034660">
    <property type="entry name" value="DinB/YfiT-like"/>
</dbReference>
<dbReference type="PANTHER" id="PTHR36922:SF1">
    <property type="entry name" value="DUF1993 DOMAIN-CONTAINING PROTEIN"/>
    <property type="match status" value="1"/>
</dbReference>
<dbReference type="AlphaFoldDB" id="A0A059G446"/>
<dbReference type="STRING" id="1280953.HOC_16446"/>
<proteinExistence type="predicted"/>
<dbReference type="InterPro" id="IPR018531">
    <property type="entry name" value="DUF1993"/>
</dbReference>
<dbReference type="Proteomes" id="UP000024942">
    <property type="component" value="Unassembled WGS sequence"/>
</dbReference>
<dbReference type="OrthoDB" id="338237at2"/>
<dbReference type="RefSeq" id="WP_051625012.1">
    <property type="nucleotide sequence ID" value="NZ_ARYL01000032.1"/>
</dbReference>
<evidence type="ECO:0008006" key="3">
    <source>
        <dbReference type="Google" id="ProtNLM"/>
    </source>
</evidence>
<dbReference type="Pfam" id="PF09351">
    <property type="entry name" value="DUF1993"/>
    <property type="match status" value="1"/>
</dbReference>
<organism evidence="1 2">
    <name type="scientific">Hyphomonas oceanitis SCH89</name>
    <dbReference type="NCBI Taxonomy" id="1280953"/>
    <lineage>
        <taxon>Bacteria</taxon>
        <taxon>Pseudomonadati</taxon>
        <taxon>Pseudomonadota</taxon>
        <taxon>Alphaproteobacteria</taxon>
        <taxon>Hyphomonadales</taxon>
        <taxon>Hyphomonadaceae</taxon>
        <taxon>Hyphomonas</taxon>
    </lineage>
</organism>
<dbReference type="EMBL" id="ARYL01000032">
    <property type="protein sequence ID" value="KDA01253.1"/>
    <property type="molecule type" value="Genomic_DNA"/>
</dbReference>
<dbReference type="PATRIC" id="fig|1280953.3.peg.3297"/>
<sequence>MSDTMSYVLKTSANQMLASMRASLRKGEAQARATDVEDSVFLSARLYPDMLPLSRQVQIACDNAARGAARLSGTEIPSFPDVETTFAELMTRCDTALAFVNSVDDTKVDASEHETLQIPLGPQTVPMQGRQYLTTFVLTNMIFHVTMTYALLRHQGVALGKRDFLTGQ</sequence>
<protein>
    <recommendedName>
        <fullName evidence="3">DUF1993 domain-containing protein</fullName>
    </recommendedName>
</protein>
<evidence type="ECO:0000313" key="2">
    <source>
        <dbReference type="Proteomes" id="UP000024942"/>
    </source>
</evidence>
<dbReference type="SUPFAM" id="SSF109854">
    <property type="entry name" value="DinB/YfiT-like putative metalloenzymes"/>
    <property type="match status" value="1"/>
</dbReference>
<keyword evidence="2" id="KW-1185">Reference proteome</keyword>
<comment type="caution">
    <text evidence="1">The sequence shown here is derived from an EMBL/GenBank/DDBJ whole genome shotgun (WGS) entry which is preliminary data.</text>
</comment>